<evidence type="ECO:0000256" key="2">
    <source>
        <dbReference type="ARBA" id="ARBA00022723"/>
    </source>
</evidence>
<proteinExistence type="inferred from homology"/>
<evidence type="ECO:0000313" key="8">
    <source>
        <dbReference type="Proteomes" id="UP000481288"/>
    </source>
</evidence>
<keyword evidence="4" id="KW-0408">Iron</keyword>
<comment type="similarity">
    <text evidence="1">Belongs to the iron/ascorbate-dependent oxidoreductase family.</text>
</comment>
<sequence length="363" mass="41214">MAAPFSPPISKTLKPEVPKWAPPQPTWMDLDWADLRTIELSLLDSPDPEVVANLVATTKAAIAEDGFLFLTNYGISLEQLHRQFDLAQFLHANISEEDKAKLLWDPSTGVFAGFKPRFGWKREPGKFDGIEHFNFYSPEFEDIEKVPKCIAPFMDEITAFCDYLMNSVNRRLLKLLSLVLELPDEYLWENVQSHDGIVGDGYFRHALYYPLEAKHKKERNGIRMYGHTDYGTTTLLFSVPITALQIWGSDNKWRYVKYKPGALVVNLGETLEVVSGGHFKATLHKESPLLQREGFVLKQGVFTQFKKLMDSGLSVPTNKEWREAQVRTRLQIAPEERLAGVKDINGTKYGEDVILGVQVVLPA</sequence>
<gene>
    <name evidence="7" type="primary">GA20OX3</name>
    <name evidence="7" type="ORF">LCER1_G001051</name>
</gene>
<dbReference type="Pfam" id="PF14226">
    <property type="entry name" value="DIOX_N"/>
    <property type="match status" value="1"/>
</dbReference>
<name>A0A7D8UUJ9_9HELO</name>
<dbReference type="InterPro" id="IPR027443">
    <property type="entry name" value="IPNS-like_sf"/>
</dbReference>
<dbReference type="Pfam" id="PF03171">
    <property type="entry name" value="2OG-FeII_Oxy"/>
    <property type="match status" value="1"/>
</dbReference>
<keyword evidence="3" id="KW-0560">Oxidoreductase</keyword>
<dbReference type="GO" id="GO:0016491">
    <property type="term" value="F:oxidoreductase activity"/>
    <property type="evidence" value="ECO:0007669"/>
    <property type="project" value="UniProtKB-KW"/>
</dbReference>
<dbReference type="Proteomes" id="UP000481288">
    <property type="component" value="Unassembled WGS sequence"/>
</dbReference>
<accession>A0A7D8UUJ9</accession>
<dbReference type="InterPro" id="IPR044861">
    <property type="entry name" value="IPNS-like_FE2OG_OXY"/>
</dbReference>
<evidence type="ECO:0000259" key="6">
    <source>
        <dbReference type="Pfam" id="PF14226"/>
    </source>
</evidence>
<keyword evidence="2" id="KW-0479">Metal-binding</keyword>
<evidence type="ECO:0000259" key="5">
    <source>
        <dbReference type="Pfam" id="PF03171"/>
    </source>
</evidence>
<organism evidence="7 8">
    <name type="scientific">Lachnellula cervina</name>
    <dbReference type="NCBI Taxonomy" id="1316786"/>
    <lineage>
        <taxon>Eukaryota</taxon>
        <taxon>Fungi</taxon>
        <taxon>Dikarya</taxon>
        <taxon>Ascomycota</taxon>
        <taxon>Pezizomycotina</taxon>
        <taxon>Leotiomycetes</taxon>
        <taxon>Helotiales</taxon>
        <taxon>Lachnaceae</taxon>
        <taxon>Lachnellula</taxon>
    </lineage>
</organism>
<dbReference type="SUPFAM" id="SSF51197">
    <property type="entry name" value="Clavaminate synthase-like"/>
    <property type="match status" value="1"/>
</dbReference>
<dbReference type="AlphaFoldDB" id="A0A7D8UUJ9"/>
<dbReference type="InterPro" id="IPR026992">
    <property type="entry name" value="DIOX_N"/>
</dbReference>
<keyword evidence="8" id="KW-1185">Reference proteome</keyword>
<evidence type="ECO:0000256" key="1">
    <source>
        <dbReference type="ARBA" id="ARBA00008056"/>
    </source>
</evidence>
<evidence type="ECO:0000313" key="7">
    <source>
        <dbReference type="EMBL" id="TVY57924.1"/>
    </source>
</evidence>
<evidence type="ECO:0000256" key="4">
    <source>
        <dbReference type="ARBA" id="ARBA00023004"/>
    </source>
</evidence>
<comment type="caution">
    <text evidence="7">The sequence shown here is derived from an EMBL/GenBank/DDBJ whole genome shotgun (WGS) entry which is preliminary data.</text>
</comment>
<feature type="domain" description="Non-haem dioxygenase N-terminal" evidence="6">
    <location>
        <begin position="37"/>
        <end position="139"/>
    </location>
</feature>
<feature type="domain" description="Isopenicillin N synthase-like Fe(2+) 2OG dioxygenase" evidence="5">
    <location>
        <begin position="214"/>
        <end position="285"/>
    </location>
</feature>
<reference evidence="7 8" key="1">
    <citation type="submission" date="2018-05" db="EMBL/GenBank/DDBJ databases">
        <title>Whole genome sequencing for identification of molecular markers to develop diagnostic detection tools for the regulated plant pathogen Lachnellula willkommii.</title>
        <authorList>
            <person name="Giroux E."/>
            <person name="Bilodeau G."/>
        </authorList>
    </citation>
    <scope>NUCLEOTIDE SEQUENCE [LARGE SCALE GENOMIC DNA]</scope>
    <source>
        <strain evidence="7 8">CBS 625.97</strain>
    </source>
</reference>
<dbReference type="EMBL" id="QGMG01000067">
    <property type="protein sequence ID" value="TVY57924.1"/>
    <property type="molecule type" value="Genomic_DNA"/>
</dbReference>
<dbReference type="Gene3D" id="2.60.120.330">
    <property type="entry name" value="B-lactam Antibiotic, Isopenicillin N Synthase, Chain"/>
    <property type="match status" value="1"/>
</dbReference>
<dbReference type="GO" id="GO:0046872">
    <property type="term" value="F:metal ion binding"/>
    <property type="evidence" value="ECO:0007669"/>
    <property type="project" value="UniProtKB-KW"/>
</dbReference>
<evidence type="ECO:0000256" key="3">
    <source>
        <dbReference type="ARBA" id="ARBA00023002"/>
    </source>
</evidence>
<dbReference type="OrthoDB" id="406156at2759"/>
<dbReference type="PANTHER" id="PTHR10209">
    <property type="entry name" value="OXIDOREDUCTASE, 2OG-FE II OXYGENASE FAMILY PROTEIN"/>
    <property type="match status" value="1"/>
</dbReference>
<dbReference type="PANTHER" id="PTHR10209:SF172">
    <property type="entry name" value="FE2OG DIOXYGENASE DOMAIN-CONTAINING PROTEIN"/>
    <property type="match status" value="1"/>
</dbReference>
<protein>
    <submittedName>
        <fullName evidence="7">Gibberellin 20 oxidase 3</fullName>
    </submittedName>
</protein>